<reference evidence="1" key="1">
    <citation type="submission" date="2020-05" db="EMBL/GenBank/DDBJ databases">
        <title>WGS assembly of Panicum virgatum.</title>
        <authorList>
            <person name="Lovell J.T."/>
            <person name="Jenkins J."/>
            <person name="Shu S."/>
            <person name="Juenger T.E."/>
            <person name="Schmutz J."/>
        </authorList>
    </citation>
    <scope>NUCLEOTIDE SEQUENCE</scope>
    <source>
        <strain evidence="1">AP13</strain>
    </source>
</reference>
<proteinExistence type="predicted"/>
<evidence type="ECO:0000313" key="1">
    <source>
        <dbReference type="EMBL" id="KAG2613319.1"/>
    </source>
</evidence>
<dbReference type="PANTHER" id="PTHR21068">
    <property type="entry name" value="SPARTIN"/>
    <property type="match status" value="1"/>
</dbReference>
<dbReference type="InterPro" id="IPR045036">
    <property type="entry name" value="Spartin-like"/>
</dbReference>
<dbReference type="GO" id="GO:0005886">
    <property type="term" value="C:plasma membrane"/>
    <property type="evidence" value="ECO:0007669"/>
    <property type="project" value="TreeGrafter"/>
</dbReference>
<comment type="caution">
    <text evidence="1">The sequence shown here is derived from an EMBL/GenBank/DDBJ whole genome shotgun (WGS) entry which is preliminary data.</text>
</comment>
<evidence type="ECO:0000313" key="2">
    <source>
        <dbReference type="Proteomes" id="UP000823388"/>
    </source>
</evidence>
<dbReference type="EMBL" id="CM029043">
    <property type="protein sequence ID" value="KAG2613319.1"/>
    <property type="molecule type" value="Genomic_DNA"/>
</dbReference>
<protein>
    <submittedName>
        <fullName evidence="1">Uncharacterized protein</fullName>
    </submittedName>
</protein>
<dbReference type="Proteomes" id="UP000823388">
    <property type="component" value="Chromosome 4K"/>
</dbReference>
<keyword evidence="2" id="KW-1185">Reference proteome</keyword>
<sequence>MAAPDAYWNDFAPRIDGYNNVLAKAIAAGPGQLVRGIFMCSEAYASQMPVQSVLPSSEAIGEFLRMTDSLTLLFLAGSGEARLNWRGVRLPRGCIRFSGELISSVPRLPAPRATESAELAGAARRARSAER</sequence>
<organism evidence="1 2">
    <name type="scientific">Panicum virgatum</name>
    <name type="common">Blackwell switchgrass</name>
    <dbReference type="NCBI Taxonomy" id="38727"/>
    <lineage>
        <taxon>Eukaryota</taxon>
        <taxon>Viridiplantae</taxon>
        <taxon>Streptophyta</taxon>
        <taxon>Embryophyta</taxon>
        <taxon>Tracheophyta</taxon>
        <taxon>Spermatophyta</taxon>
        <taxon>Magnoliopsida</taxon>
        <taxon>Liliopsida</taxon>
        <taxon>Poales</taxon>
        <taxon>Poaceae</taxon>
        <taxon>PACMAD clade</taxon>
        <taxon>Panicoideae</taxon>
        <taxon>Panicodae</taxon>
        <taxon>Paniceae</taxon>
        <taxon>Panicinae</taxon>
        <taxon>Panicum</taxon>
        <taxon>Panicum sect. Hiantes</taxon>
    </lineage>
</organism>
<dbReference type="AlphaFoldDB" id="A0A8T0TZE6"/>
<dbReference type="PANTHER" id="PTHR21068:SF36">
    <property type="entry name" value="SENESCENCE_DEHYDRATION-ASSOCIATED PROTEIN-LIKE PROTEIN"/>
    <property type="match status" value="1"/>
</dbReference>
<accession>A0A8T0TZE6</accession>
<name>A0A8T0TZE6_PANVG</name>
<gene>
    <name evidence="1" type="ORF">PVAP13_4KG342288</name>
</gene>